<gene>
    <name evidence="2" type="ORF">GWK41_00230</name>
</gene>
<dbReference type="GO" id="GO:0008168">
    <property type="term" value="F:methyltransferase activity"/>
    <property type="evidence" value="ECO:0007669"/>
    <property type="project" value="UniProtKB-KW"/>
</dbReference>
<dbReference type="GO" id="GO:0032259">
    <property type="term" value="P:methylation"/>
    <property type="evidence" value="ECO:0007669"/>
    <property type="project" value="UniProtKB-KW"/>
</dbReference>
<keyword evidence="2" id="KW-0489">Methyltransferase</keyword>
<reference evidence="2 3" key="1">
    <citation type="journal article" date="2021" name="Syst. Appl. Microbiol.">
        <title>Persephonella atlantica sp. nov.: How to adapt to physico-chemical gradients in high temperature hydrothermal habitats.</title>
        <authorList>
            <person name="Francois D.X."/>
            <person name="Godfroy A."/>
            <person name="Mathien C."/>
            <person name="Aube J."/>
            <person name="Cathalot C."/>
            <person name="Lesongeur F."/>
            <person name="L'Haridon S."/>
            <person name="Philippon X."/>
            <person name="Roussel E.G."/>
        </authorList>
    </citation>
    <scope>NUCLEOTIDE SEQUENCE [LARGE SCALE GENOMIC DNA]</scope>
    <source>
        <strain evidence="2 3">MO1340</strain>
    </source>
</reference>
<name>A0ABS1GEX5_9AQUI</name>
<dbReference type="RefSeq" id="WP_200672910.1">
    <property type="nucleotide sequence ID" value="NZ_JAACYA010000001.1"/>
</dbReference>
<dbReference type="EMBL" id="JAACYA010000001">
    <property type="protein sequence ID" value="MBK3331487.1"/>
    <property type="molecule type" value="Genomic_DNA"/>
</dbReference>
<dbReference type="CDD" id="cd02440">
    <property type="entry name" value="AdoMet_MTases"/>
    <property type="match status" value="1"/>
</dbReference>
<accession>A0ABS1GEX5</accession>
<dbReference type="InterPro" id="IPR013216">
    <property type="entry name" value="Methyltransf_11"/>
</dbReference>
<sequence length="209" mass="24091">MAKTEPFDRFPGRYERWFEKHYYTYESELNAVRKLLPEGKGIEIGVGTGRFAVPLRIKYGVEPSLKMAKICKSKGVYVVRGVGEYLPMKDSSFDFSLLVTTICFLDSVEKTLKEVRRIIKKRGKIVVGFIDRNSPLGYFYQKNRDKNPFYRVATFFSTEEVVKLLSDAGFGKFRYVQTIFDFPENIKQVQPVIEGYGIGSFVVIQAEKI</sequence>
<dbReference type="SUPFAM" id="SSF53335">
    <property type="entry name" value="S-adenosyl-L-methionine-dependent methyltransferases"/>
    <property type="match status" value="1"/>
</dbReference>
<dbReference type="Proteomes" id="UP000772812">
    <property type="component" value="Unassembled WGS sequence"/>
</dbReference>
<protein>
    <submittedName>
        <fullName evidence="2">Class I SAM-dependent methyltransferase</fullName>
    </submittedName>
</protein>
<keyword evidence="2" id="KW-0808">Transferase</keyword>
<feature type="domain" description="Methyltransferase type 11" evidence="1">
    <location>
        <begin position="43"/>
        <end position="127"/>
    </location>
</feature>
<keyword evidence="3" id="KW-1185">Reference proteome</keyword>
<evidence type="ECO:0000259" key="1">
    <source>
        <dbReference type="Pfam" id="PF08241"/>
    </source>
</evidence>
<dbReference type="Pfam" id="PF08241">
    <property type="entry name" value="Methyltransf_11"/>
    <property type="match status" value="1"/>
</dbReference>
<dbReference type="Gene3D" id="3.40.50.150">
    <property type="entry name" value="Vaccinia Virus protein VP39"/>
    <property type="match status" value="1"/>
</dbReference>
<organism evidence="2 3">
    <name type="scientific">Persephonella atlantica</name>
    <dbReference type="NCBI Taxonomy" id="2699429"/>
    <lineage>
        <taxon>Bacteria</taxon>
        <taxon>Pseudomonadati</taxon>
        <taxon>Aquificota</taxon>
        <taxon>Aquificia</taxon>
        <taxon>Aquificales</taxon>
        <taxon>Hydrogenothermaceae</taxon>
        <taxon>Persephonella</taxon>
    </lineage>
</organism>
<dbReference type="InterPro" id="IPR029063">
    <property type="entry name" value="SAM-dependent_MTases_sf"/>
</dbReference>
<evidence type="ECO:0000313" key="3">
    <source>
        <dbReference type="Proteomes" id="UP000772812"/>
    </source>
</evidence>
<comment type="caution">
    <text evidence="2">The sequence shown here is derived from an EMBL/GenBank/DDBJ whole genome shotgun (WGS) entry which is preliminary data.</text>
</comment>
<proteinExistence type="predicted"/>
<evidence type="ECO:0000313" key="2">
    <source>
        <dbReference type="EMBL" id="MBK3331487.1"/>
    </source>
</evidence>